<dbReference type="PANTHER" id="PTHR30489">
    <property type="entry name" value="LIPOPROTEIN-RELEASING SYSTEM TRANSMEMBRANE PROTEIN LOLE"/>
    <property type="match status" value="1"/>
</dbReference>
<evidence type="ECO:0000256" key="8">
    <source>
        <dbReference type="SAM" id="Phobius"/>
    </source>
</evidence>
<protein>
    <recommendedName>
        <fullName evidence="13">Cell division protein FtsX</fullName>
    </recommendedName>
</protein>
<name>A0A0H4IY46_9PROT</name>
<feature type="domain" description="ABC3 transporter permease C-terminal" evidence="9">
    <location>
        <begin position="280"/>
        <end position="413"/>
    </location>
</feature>
<dbReference type="Pfam" id="PF12704">
    <property type="entry name" value="MacB_PCD"/>
    <property type="match status" value="1"/>
</dbReference>
<dbReference type="Proteomes" id="UP000066549">
    <property type="component" value="Chromosome"/>
</dbReference>
<evidence type="ECO:0000256" key="1">
    <source>
        <dbReference type="ARBA" id="ARBA00004651"/>
    </source>
</evidence>
<keyword evidence="7 8" id="KW-0472">Membrane</keyword>
<evidence type="ECO:0008006" key="13">
    <source>
        <dbReference type="Google" id="ProtNLM"/>
    </source>
</evidence>
<evidence type="ECO:0000256" key="7">
    <source>
        <dbReference type="ARBA" id="ARBA00023136"/>
    </source>
</evidence>
<evidence type="ECO:0000313" key="11">
    <source>
        <dbReference type="EMBL" id="AKO65464.1"/>
    </source>
</evidence>
<dbReference type="EMBL" id="CP011002">
    <property type="protein sequence ID" value="AKO65464.1"/>
    <property type="molecule type" value="Genomic_DNA"/>
</dbReference>
<feature type="transmembrane region" description="Helical" evidence="8">
    <location>
        <begin position="277"/>
        <end position="302"/>
    </location>
</feature>
<feature type="transmembrane region" description="Helical" evidence="8">
    <location>
        <begin position="23"/>
        <end position="49"/>
    </location>
</feature>
<evidence type="ECO:0000256" key="4">
    <source>
        <dbReference type="ARBA" id="ARBA00022475"/>
    </source>
</evidence>
<evidence type="ECO:0000256" key="5">
    <source>
        <dbReference type="ARBA" id="ARBA00022692"/>
    </source>
</evidence>
<gene>
    <name evidence="11" type="ORF">VI33_01510</name>
</gene>
<evidence type="ECO:0000259" key="10">
    <source>
        <dbReference type="Pfam" id="PF12704"/>
    </source>
</evidence>
<keyword evidence="4" id="KW-1003">Cell membrane</keyword>
<organism evidence="11 12">
    <name type="scientific">Methylophilales bacterium MBRS-H7</name>
    <dbReference type="NCBI Taxonomy" id="1623450"/>
    <lineage>
        <taxon>Bacteria</taxon>
        <taxon>Pseudomonadati</taxon>
        <taxon>Pseudomonadota</taxon>
        <taxon>Betaproteobacteria</taxon>
        <taxon>Nitrosomonadales</taxon>
        <taxon>OM43 clade</taxon>
    </lineage>
</organism>
<dbReference type="NCBIfam" id="TIGR02212">
    <property type="entry name" value="lolCE"/>
    <property type="match status" value="1"/>
</dbReference>
<feature type="domain" description="MacB-like periplasmic core" evidence="10">
    <location>
        <begin position="31"/>
        <end position="246"/>
    </location>
</feature>
<dbReference type="Pfam" id="PF02687">
    <property type="entry name" value="FtsX"/>
    <property type="match status" value="1"/>
</dbReference>
<dbReference type="AlphaFoldDB" id="A0A0H4IY46"/>
<keyword evidence="3" id="KW-0813">Transport</keyword>
<evidence type="ECO:0000256" key="3">
    <source>
        <dbReference type="ARBA" id="ARBA00022448"/>
    </source>
</evidence>
<evidence type="ECO:0000259" key="9">
    <source>
        <dbReference type="Pfam" id="PF02687"/>
    </source>
</evidence>
<evidence type="ECO:0000313" key="12">
    <source>
        <dbReference type="Proteomes" id="UP000066549"/>
    </source>
</evidence>
<reference evidence="11 12" key="1">
    <citation type="submission" date="2015-03" db="EMBL/GenBank/DDBJ databases">
        <title>Comparative analysis of the OM43 clade including a novel species from Red Sea uncovers genomic and metabolic diversity among marine methylotrophs.</title>
        <authorList>
            <person name="Jimenez-Infante F."/>
            <person name="Ngugi D.K."/>
            <person name="Vinu M."/>
            <person name="Alam I."/>
            <person name="Kamau A."/>
            <person name="Blom J."/>
            <person name="Bajic V.B."/>
            <person name="Stingl U."/>
        </authorList>
    </citation>
    <scope>NUCLEOTIDE SEQUENCE [LARGE SCALE GENOMIC DNA]</scope>
    <source>
        <strain evidence="11 12">MBRSH7</strain>
    </source>
</reference>
<dbReference type="PANTHER" id="PTHR30489:SF0">
    <property type="entry name" value="LIPOPROTEIN-RELEASING SYSTEM TRANSMEMBRANE PROTEIN LOLE"/>
    <property type="match status" value="1"/>
</dbReference>
<keyword evidence="12" id="KW-1185">Reference proteome</keyword>
<evidence type="ECO:0000256" key="6">
    <source>
        <dbReference type="ARBA" id="ARBA00022989"/>
    </source>
</evidence>
<dbReference type="InterPro" id="IPR051447">
    <property type="entry name" value="Lipoprotein-release_system"/>
</dbReference>
<dbReference type="GO" id="GO:0042953">
    <property type="term" value="P:lipoprotein transport"/>
    <property type="evidence" value="ECO:0007669"/>
    <property type="project" value="InterPro"/>
</dbReference>
<comment type="similarity">
    <text evidence="2">Belongs to the ABC-4 integral membrane protein family. LolC/E subfamily.</text>
</comment>
<dbReference type="InterPro" id="IPR003838">
    <property type="entry name" value="ABC3_permease_C"/>
</dbReference>
<keyword evidence="5 8" id="KW-0812">Transmembrane</keyword>
<dbReference type="InterPro" id="IPR025857">
    <property type="entry name" value="MacB_PCD"/>
</dbReference>
<feature type="transmembrane region" description="Helical" evidence="8">
    <location>
        <begin position="378"/>
        <end position="403"/>
    </location>
</feature>
<dbReference type="InterPro" id="IPR011925">
    <property type="entry name" value="LolCE_TM"/>
</dbReference>
<feature type="transmembrane region" description="Helical" evidence="8">
    <location>
        <begin position="338"/>
        <end position="358"/>
    </location>
</feature>
<dbReference type="GO" id="GO:0098797">
    <property type="term" value="C:plasma membrane protein complex"/>
    <property type="evidence" value="ECO:0007669"/>
    <property type="project" value="TreeGrafter"/>
</dbReference>
<keyword evidence="6 8" id="KW-1133">Transmembrane helix</keyword>
<dbReference type="GO" id="GO:0044874">
    <property type="term" value="P:lipoprotein localization to outer membrane"/>
    <property type="evidence" value="ECO:0007669"/>
    <property type="project" value="TreeGrafter"/>
</dbReference>
<evidence type="ECO:0000256" key="2">
    <source>
        <dbReference type="ARBA" id="ARBA00005236"/>
    </source>
</evidence>
<accession>A0A0H4IY46</accession>
<comment type="subcellular location">
    <subcellularLocation>
        <location evidence="1">Cell membrane</location>
        <topology evidence="1">Multi-pass membrane protein</topology>
    </subcellularLocation>
</comment>
<proteinExistence type="inferred from homology"/>
<sequence length="420" mass="46989">MKSFFLDFWVSRKILINGSKNRFLSFIGFSSILGISIGVMALIVVMSVMNGFHFELKKRILDATSHIEITGGLDDQNEINQLIKKITDLKHVKAVSPYVSGEGLLSNRSVNRGVLVKGIDPQYENNVNQLLNKVVKGSKKFSSKPFEIIIGVDLARLLGVDIGDDVSLLIPKLNFSPIGNYPTIKKFNIVGIFDAGIYEFDSSLALIDYQDAQKIFFKNQKTKFSAMQIQLTDSNETLNVESDIKKILIELNINSFINNWTNKNKNFFSAVQMEKRVMAIILTLIIAVAAFNLVASLAMSVQDRKKDIAILMTIGFSKFQIIRIFIFQGFIIGFIGSLLGLFFGVVIASNINIIVPFIEGLFNIQFLSKDIYYINELPSLIIPMDIVFVILVSIILSLFATIYPSQMAAKLNPGEILKNE</sequence>
<dbReference type="OrthoDB" id="9808461at2"/>